<dbReference type="Proteomes" id="UP000318017">
    <property type="component" value="Chromosome"/>
</dbReference>
<dbReference type="EMBL" id="CP036298">
    <property type="protein sequence ID" value="QDV26750.1"/>
    <property type="molecule type" value="Genomic_DNA"/>
</dbReference>
<dbReference type="AlphaFoldDB" id="A0A518GDW7"/>
<protein>
    <recommendedName>
        <fullName evidence="4">Phage terminase, small subunit</fullName>
    </recommendedName>
</protein>
<dbReference type="RefSeq" id="WP_145083123.1">
    <property type="nucleotide sequence ID" value="NZ_CP036298.1"/>
</dbReference>
<dbReference type="OrthoDB" id="301781at2"/>
<gene>
    <name evidence="2" type="ORF">Q31a_51290</name>
</gene>
<organism evidence="2 3">
    <name type="scientific">Aureliella helgolandensis</name>
    <dbReference type="NCBI Taxonomy" id="2527968"/>
    <lineage>
        <taxon>Bacteria</taxon>
        <taxon>Pseudomonadati</taxon>
        <taxon>Planctomycetota</taxon>
        <taxon>Planctomycetia</taxon>
        <taxon>Pirellulales</taxon>
        <taxon>Pirellulaceae</taxon>
        <taxon>Aureliella</taxon>
    </lineage>
</organism>
<evidence type="ECO:0000313" key="2">
    <source>
        <dbReference type="EMBL" id="QDV26750.1"/>
    </source>
</evidence>
<accession>A0A518GDW7</accession>
<reference evidence="2 3" key="1">
    <citation type="submission" date="2019-02" db="EMBL/GenBank/DDBJ databases">
        <title>Deep-cultivation of Planctomycetes and their phenomic and genomic characterization uncovers novel biology.</title>
        <authorList>
            <person name="Wiegand S."/>
            <person name="Jogler M."/>
            <person name="Boedeker C."/>
            <person name="Pinto D."/>
            <person name="Vollmers J."/>
            <person name="Rivas-Marin E."/>
            <person name="Kohn T."/>
            <person name="Peeters S.H."/>
            <person name="Heuer A."/>
            <person name="Rast P."/>
            <person name="Oberbeckmann S."/>
            <person name="Bunk B."/>
            <person name="Jeske O."/>
            <person name="Meyerdierks A."/>
            <person name="Storesund J.E."/>
            <person name="Kallscheuer N."/>
            <person name="Luecker S."/>
            <person name="Lage O.M."/>
            <person name="Pohl T."/>
            <person name="Merkel B.J."/>
            <person name="Hornburger P."/>
            <person name="Mueller R.-W."/>
            <person name="Bruemmer F."/>
            <person name="Labrenz M."/>
            <person name="Spormann A.M."/>
            <person name="Op den Camp H."/>
            <person name="Overmann J."/>
            <person name="Amann R."/>
            <person name="Jetten M.S.M."/>
            <person name="Mascher T."/>
            <person name="Medema M.H."/>
            <person name="Devos D.P."/>
            <person name="Kaster A.-K."/>
            <person name="Ovreas L."/>
            <person name="Rohde M."/>
            <person name="Galperin M.Y."/>
            <person name="Jogler C."/>
        </authorList>
    </citation>
    <scope>NUCLEOTIDE SEQUENCE [LARGE SCALE GENOMIC DNA]</scope>
    <source>
        <strain evidence="2 3">Q31a</strain>
    </source>
</reference>
<feature type="compositionally biased region" description="Low complexity" evidence="1">
    <location>
        <begin position="11"/>
        <end position="22"/>
    </location>
</feature>
<evidence type="ECO:0000256" key="1">
    <source>
        <dbReference type="SAM" id="MobiDB-lite"/>
    </source>
</evidence>
<sequence>MAKVVKKKPATPRTKPAKAPANPLTPKDATSAEPTRPTEPAAVLALLLSLGNQRDQATLYANSYCEYQEAQANIAANGAVAANPRTGAPMDNPYLKVRDKAEAKLLAMGRRMKTEGLW</sequence>
<proteinExistence type="predicted"/>
<dbReference type="Pfam" id="PF05119">
    <property type="entry name" value="Terminase_4"/>
    <property type="match status" value="1"/>
</dbReference>
<dbReference type="InterPro" id="IPR006448">
    <property type="entry name" value="Phage_term_ssu_P27"/>
</dbReference>
<name>A0A518GDW7_9BACT</name>
<evidence type="ECO:0000313" key="3">
    <source>
        <dbReference type="Proteomes" id="UP000318017"/>
    </source>
</evidence>
<feature type="compositionally biased region" description="Basic residues" evidence="1">
    <location>
        <begin position="1"/>
        <end position="10"/>
    </location>
</feature>
<dbReference type="KEGG" id="ahel:Q31a_51290"/>
<feature type="region of interest" description="Disordered" evidence="1">
    <location>
        <begin position="1"/>
        <end position="38"/>
    </location>
</feature>
<evidence type="ECO:0008006" key="4">
    <source>
        <dbReference type="Google" id="ProtNLM"/>
    </source>
</evidence>
<keyword evidence="3" id="KW-1185">Reference proteome</keyword>